<dbReference type="Gene3D" id="1.20.1420.30">
    <property type="entry name" value="NCX, central ion-binding region"/>
    <property type="match status" value="1"/>
</dbReference>
<dbReference type="RefSeq" id="WP_155304484.1">
    <property type="nucleotide sequence ID" value="NZ_AP021875.1"/>
</dbReference>
<feature type="transmembrane region" description="Helical" evidence="5">
    <location>
        <begin position="38"/>
        <end position="65"/>
    </location>
</feature>
<dbReference type="Proteomes" id="UP000427769">
    <property type="component" value="Chromosome"/>
</dbReference>
<feature type="transmembrane region" description="Helical" evidence="5">
    <location>
        <begin position="141"/>
        <end position="158"/>
    </location>
</feature>
<gene>
    <name evidence="7" type="ORF">DSCW_29960</name>
</gene>
<dbReference type="GO" id="GO:0008273">
    <property type="term" value="F:calcium, potassium:sodium antiporter activity"/>
    <property type="evidence" value="ECO:0007669"/>
    <property type="project" value="TreeGrafter"/>
</dbReference>
<organism evidence="7 8">
    <name type="scientific">Desulfosarcina widdelii</name>
    <dbReference type="NCBI Taxonomy" id="947919"/>
    <lineage>
        <taxon>Bacteria</taxon>
        <taxon>Pseudomonadati</taxon>
        <taxon>Thermodesulfobacteriota</taxon>
        <taxon>Desulfobacteria</taxon>
        <taxon>Desulfobacterales</taxon>
        <taxon>Desulfosarcinaceae</taxon>
        <taxon>Desulfosarcina</taxon>
    </lineage>
</organism>
<evidence type="ECO:0000313" key="7">
    <source>
        <dbReference type="EMBL" id="BBO75579.1"/>
    </source>
</evidence>
<dbReference type="GO" id="GO:0005262">
    <property type="term" value="F:calcium channel activity"/>
    <property type="evidence" value="ECO:0007669"/>
    <property type="project" value="TreeGrafter"/>
</dbReference>
<feature type="transmembrane region" description="Helical" evidence="5">
    <location>
        <begin position="6"/>
        <end position="26"/>
    </location>
</feature>
<evidence type="ECO:0000256" key="5">
    <source>
        <dbReference type="SAM" id="Phobius"/>
    </source>
</evidence>
<feature type="transmembrane region" description="Helical" evidence="5">
    <location>
        <begin position="274"/>
        <end position="291"/>
    </location>
</feature>
<dbReference type="GO" id="GO:0005886">
    <property type="term" value="C:plasma membrane"/>
    <property type="evidence" value="ECO:0007669"/>
    <property type="project" value="TreeGrafter"/>
</dbReference>
<feature type="domain" description="Sodium/calcium exchanger membrane region" evidence="6">
    <location>
        <begin position="8"/>
        <end position="155"/>
    </location>
</feature>
<evidence type="ECO:0000256" key="3">
    <source>
        <dbReference type="ARBA" id="ARBA00022989"/>
    </source>
</evidence>
<dbReference type="PANTHER" id="PTHR10846">
    <property type="entry name" value="SODIUM/POTASSIUM/CALCIUM EXCHANGER"/>
    <property type="match status" value="1"/>
</dbReference>
<dbReference type="PANTHER" id="PTHR10846:SF8">
    <property type="entry name" value="INNER MEMBRANE PROTEIN YRBG"/>
    <property type="match status" value="1"/>
</dbReference>
<dbReference type="EMBL" id="AP021875">
    <property type="protein sequence ID" value="BBO75579.1"/>
    <property type="molecule type" value="Genomic_DNA"/>
</dbReference>
<keyword evidence="3 5" id="KW-1133">Transmembrane helix</keyword>
<feature type="transmembrane region" description="Helical" evidence="5">
    <location>
        <begin position="179"/>
        <end position="201"/>
    </location>
</feature>
<sequence length="323" mass="34516">MPVNVLPYLMILIGFGLLIKGADLLVEGASALARRFHVSDMVIGLTVVAFGTSTPELAVNLLAAVKNTPDIAIGNVVGSNIANIFLILGISSLIRPLRVTSETVWREIPMCLLAAFVLSLLANDRFIDGGGIDILSRIDGWVLLCFFIIFIYYTLAGAMHIKGIDAFVPQSAANLRRSLFFIGLGFTGLIGGGHMIVNGAVTISRQLGVGEKLIGLTVVALGTSLPELATSTIAARKNNADIAVGNVVGSNIFNTLFILGLSALFQPLPFRTDGNLDIAAMLAATLLLFAFMHTGQRHVLDRWEGILFVTLYVCYTVMLIVQA</sequence>
<dbReference type="NCBIfam" id="TIGR00367">
    <property type="entry name" value="calcium/sodium antiporter"/>
    <property type="match status" value="1"/>
</dbReference>
<keyword evidence="4 5" id="KW-0472">Membrane</keyword>
<evidence type="ECO:0000256" key="1">
    <source>
        <dbReference type="ARBA" id="ARBA00004141"/>
    </source>
</evidence>
<proteinExistence type="predicted"/>
<evidence type="ECO:0000313" key="8">
    <source>
        <dbReference type="Proteomes" id="UP000427769"/>
    </source>
</evidence>
<feature type="transmembrane region" description="Helical" evidence="5">
    <location>
        <begin position="247"/>
        <end position="268"/>
    </location>
</feature>
<protein>
    <submittedName>
        <fullName evidence="7">K+-dependent Na+/Ca+ exchanger</fullName>
    </submittedName>
</protein>
<dbReference type="InterPro" id="IPR004837">
    <property type="entry name" value="NaCa_Exmemb"/>
</dbReference>
<reference evidence="7 8" key="1">
    <citation type="submission" date="2019-11" db="EMBL/GenBank/DDBJ databases">
        <title>Comparative genomics of hydrocarbon-degrading Desulfosarcina strains.</title>
        <authorList>
            <person name="Watanabe M."/>
            <person name="Kojima H."/>
            <person name="Fukui M."/>
        </authorList>
    </citation>
    <scope>NUCLEOTIDE SEQUENCE [LARGE SCALE GENOMIC DNA]</scope>
    <source>
        <strain evidence="7 8">PP31</strain>
    </source>
</reference>
<comment type="subcellular location">
    <subcellularLocation>
        <location evidence="1">Membrane</location>
        <topology evidence="1">Multi-pass membrane protein</topology>
    </subcellularLocation>
</comment>
<dbReference type="KEGG" id="dwd:DSCW_29960"/>
<evidence type="ECO:0000259" key="6">
    <source>
        <dbReference type="Pfam" id="PF01699"/>
    </source>
</evidence>
<feature type="transmembrane region" description="Helical" evidence="5">
    <location>
        <begin position="303"/>
        <end position="321"/>
    </location>
</feature>
<keyword evidence="8" id="KW-1185">Reference proteome</keyword>
<dbReference type="GO" id="GO:0006874">
    <property type="term" value="P:intracellular calcium ion homeostasis"/>
    <property type="evidence" value="ECO:0007669"/>
    <property type="project" value="TreeGrafter"/>
</dbReference>
<name>A0A5K7Z5T7_9BACT</name>
<keyword evidence="2 5" id="KW-0812">Transmembrane</keyword>
<evidence type="ECO:0000256" key="2">
    <source>
        <dbReference type="ARBA" id="ARBA00022692"/>
    </source>
</evidence>
<dbReference type="AlphaFoldDB" id="A0A5K7Z5T7"/>
<feature type="transmembrane region" description="Helical" evidence="5">
    <location>
        <begin position="103"/>
        <end position="121"/>
    </location>
</feature>
<evidence type="ECO:0000256" key="4">
    <source>
        <dbReference type="ARBA" id="ARBA00023136"/>
    </source>
</evidence>
<feature type="domain" description="Sodium/calcium exchanger membrane region" evidence="6">
    <location>
        <begin position="178"/>
        <end position="320"/>
    </location>
</feature>
<dbReference type="InterPro" id="IPR044880">
    <property type="entry name" value="NCX_ion-bd_dom_sf"/>
</dbReference>
<dbReference type="OrthoDB" id="9794225at2"/>
<dbReference type="Pfam" id="PF01699">
    <property type="entry name" value="Na_Ca_ex"/>
    <property type="match status" value="2"/>
</dbReference>
<feature type="transmembrane region" description="Helical" evidence="5">
    <location>
        <begin position="71"/>
        <end position="91"/>
    </location>
</feature>
<accession>A0A5K7Z5T7</accession>
<dbReference type="InterPro" id="IPR004481">
    <property type="entry name" value="K/Na/Ca-exchanger"/>
</dbReference>